<evidence type="ECO:0000313" key="2">
    <source>
        <dbReference type="EMBL" id="KAF7550602.1"/>
    </source>
</evidence>
<organism evidence="2 3">
    <name type="scientific">Cylindrodendrum hubeiense</name>
    <dbReference type="NCBI Taxonomy" id="595255"/>
    <lineage>
        <taxon>Eukaryota</taxon>
        <taxon>Fungi</taxon>
        <taxon>Dikarya</taxon>
        <taxon>Ascomycota</taxon>
        <taxon>Pezizomycotina</taxon>
        <taxon>Sordariomycetes</taxon>
        <taxon>Hypocreomycetidae</taxon>
        <taxon>Hypocreales</taxon>
        <taxon>Nectriaceae</taxon>
        <taxon>Cylindrodendrum</taxon>
    </lineage>
</organism>
<feature type="compositionally biased region" description="Polar residues" evidence="1">
    <location>
        <begin position="51"/>
        <end position="69"/>
    </location>
</feature>
<sequence>MKECVSERELTIRIESTAERGGANRIQMEGRASEMSARVRWRVVAREPSAQEPSSPAAQQHNNKHNGTQDAEKLKKPSEAMGRAPASWLGNWAPPRPIRRCNSTLPGDDGLQRGCDGLLRDPSYRYGDATSAHHNHHGREGPGQHTQTPSNGVTRYGVPKEPAVQRAAAPKRSLGRWTLKCSHSGKALLQG</sequence>
<gene>
    <name evidence="2" type="ORF">G7Z17_g5618</name>
</gene>
<dbReference type="EMBL" id="JAANBB010000095">
    <property type="protein sequence ID" value="KAF7550602.1"/>
    <property type="molecule type" value="Genomic_DNA"/>
</dbReference>
<comment type="caution">
    <text evidence="2">The sequence shown here is derived from an EMBL/GenBank/DDBJ whole genome shotgun (WGS) entry which is preliminary data.</text>
</comment>
<reference evidence="2" key="1">
    <citation type="submission" date="2020-03" db="EMBL/GenBank/DDBJ databases">
        <title>Draft Genome Sequence of Cylindrodendrum hubeiense.</title>
        <authorList>
            <person name="Buettner E."/>
            <person name="Kellner H."/>
        </authorList>
    </citation>
    <scope>NUCLEOTIDE SEQUENCE</scope>
    <source>
        <strain evidence="2">IHI 201604</strain>
    </source>
</reference>
<evidence type="ECO:0000256" key="1">
    <source>
        <dbReference type="SAM" id="MobiDB-lite"/>
    </source>
</evidence>
<feature type="compositionally biased region" description="Polar residues" evidence="1">
    <location>
        <begin position="144"/>
        <end position="153"/>
    </location>
</feature>
<keyword evidence="3" id="KW-1185">Reference proteome</keyword>
<name>A0A9P5HAK1_9HYPO</name>
<proteinExistence type="predicted"/>
<dbReference type="AlphaFoldDB" id="A0A9P5HAK1"/>
<accession>A0A9P5HAK1</accession>
<dbReference type="Proteomes" id="UP000722485">
    <property type="component" value="Unassembled WGS sequence"/>
</dbReference>
<protein>
    <submittedName>
        <fullName evidence="2">Uncharacterized protein</fullName>
    </submittedName>
</protein>
<feature type="region of interest" description="Disordered" evidence="1">
    <location>
        <begin position="16"/>
        <end position="155"/>
    </location>
</feature>
<evidence type="ECO:0000313" key="3">
    <source>
        <dbReference type="Proteomes" id="UP000722485"/>
    </source>
</evidence>